<feature type="region of interest" description="Disordered" evidence="1">
    <location>
        <begin position="1"/>
        <end position="30"/>
    </location>
</feature>
<accession>A0A392UFZ3</accession>
<sequence length="30" mass="3590">MEKSHRDRKLRRRSRAVVDSGGGWSGRRHR</sequence>
<protein>
    <submittedName>
        <fullName evidence="2">Uncharacterized protein</fullName>
    </submittedName>
</protein>
<name>A0A392UFZ3_9FABA</name>
<proteinExistence type="predicted"/>
<dbReference type="AlphaFoldDB" id="A0A392UFZ3"/>
<organism evidence="2 3">
    <name type="scientific">Trifolium medium</name>
    <dbReference type="NCBI Taxonomy" id="97028"/>
    <lineage>
        <taxon>Eukaryota</taxon>
        <taxon>Viridiplantae</taxon>
        <taxon>Streptophyta</taxon>
        <taxon>Embryophyta</taxon>
        <taxon>Tracheophyta</taxon>
        <taxon>Spermatophyta</taxon>
        <taxon>Magnoliopsida</taxon>
        <taxon>eudicotyledons</taxon>
        <taxon>Gunneridae</taxon>
        <taxon>Pentapetalae</taxon>
        <taxon>rosids</taxon>
        <taxon>fabids</taxon>
        <taxon>Fabales</taxon>
        <taxon>Fabaceae</taxon>
        <taxon>Papilionoideae</taxon>
        <taxon>50 kb inversion clade</taxon>
        <taxon>NPAAA clade</taxon>
        <taxon>Hologalegina</taxon>
        <taxon>IRL clade</taxon>
        <taxon>Trifolieae</taxon>
        <taxon>Trifolium</taxon>
    </lineage>
</organism>
<comment type="caution">
    <text evidence="2">The sequence shown here is derived from an EMBL/GenBank/DDBJ whole genome shotgun (WGS) entry which is preliminary data.</text>
</comment>
<feature type="compositionally biased region" description="Basic residues" evidence="1">
    <location>
        <begin position="1"/>
        <end position="15"/>
    </location>
</feature>
<evidence type="ECO:0000256" key="1">
    <source>
        <dbReference type="SAM" id="MobiDB-lite"/>
    </source>
</evidence>
<keyword evidence="3" id="KW-1185">Reference proteome</keyword>
<feature type="non-terminal residue" evidence="2">
    <location>
        <position position="30"/>
    </location>
</feature>
<evidence type="ECO:0000313" key="3">
    <source>
        <dbReference type="Proteomes" id="UP000265520"/>
    </source>
</evidence>
<reference evidence="2 3" key="1">
    <citation type="journal article" date="2018" name="Front. Plant Sci.">
        <title>Red Clover (Trifolium pratense) and Zigzag Clover (T. medium) - A Picture of Genomic Similarities and Differences.</title>
        <authorList>
            <person name="Dluhosova J."/>
            <person name="Istvanek J."/>
            <person name="Nedelnik J."/>
            <person name="Repkova J."/>
        </authorList>
    </citation>
    <scope>NUCLEOTIDE SEQUENCE [LARGE SCALE GENOMIC DNA]</scope>
    <source>
        <strain evidence="3">cv. 10/8</strain>
        <tissue evidence="2">Leaf</tissue>
    </source>
</reference>
<dbReference type="Proteomes" id="UP000265520">
    <property type="component" value="Unassembled WGS sequence"/>
</dbReference>
<evidence type="ECO:0000313" key="2">
    <source>
        <dbReference type="EMBL" id="MCI72463.1"/>
    </source>
</evidence>
<dbReference type="EMBL" id="LXQA010818663">
    <property type="protein sequence ID" value="MCI72463.1"/>
    <property type="molecule type" value="Genomic_DNA"/>
</dbReference>
<feature type="compositionally biased region" description="Gly residues" evidence="1">
    <location>
        <begin position="20"/>
        <end position="30"/>
    </location>
</feature>